<evidence type="ECO:0000256" key="2">
    <source>
        <dbReference type="ARBA" id="ARBA00012438"/>
    </source>
</evidence>
<dbReference type="PROSITE" id="PS50112">
    <property type="entry name" value="PAS"/>
    <property type="match status" value="2"/>
</dbReference>
<dbReference type="InterPro" id="IPR005467">
    <property type="entry name" value="His_kinase_dom"/>
</dbReference>
<evidence type="ECO:0000313" key="10">
    <source>
        <dbReference type="EMBL" id="RKH62151.1"/>
    </source>
</evidence>
<accession>A0A3A8Q3V4</accession>
<dbReference type="InterPro" id="IPR036890">
    <property type="entry name" value="HATPase_C_sf"/>
</dbReference>
<comment type="caution">
    <text evidence="10">The sequence shown here is derived from an EMBL/GenBank/DDBJ whole genome shotgun (WGS) entry which is preliminary data.</text>
</comment>
<proteinExistence type="predicted"/>
<dbReference type="InterPro" id="IPR003661">
    <property type="entry name" value="HisK_dim/P_dom"/>
</dbReference>
<dbReference type="Proteomes" id="UP000267003">
    <property type="component" value="Unassembled WGS sequence"/>
</dbReference>
<dbReference type="InterPro" id="IPR003018">
    <property type="entry name" value="GAF"/>
</dbReference>
<dbReference type="InterPro" id="IPR029016">
    <property type="entry name" value="GAF-like_dom_sf"/>
</dbReference>
<dbReference type="EC" id="2.7.13.3" evidence="2"/>
<dbReference type="Pfam" id="PF08448">
    <property type="entry name" value="PAS_4"/>
    <property type="match status" value="2"/>
</dbReference>
<dbReference type="FunFam" id="3.30.565.10:FF:000006">
    <property type="entry name" value="Sensor histidine kinase WalK"/>
    <property type="match status" value="1"/>
</dbReference>
<dbReference type="SUPFAM" id="SSF55785">
    <property type="entry name" value="PYP-like sensor domain (PAS domain)"/>
    <property type="match status" value="3"/>
</dbReference>
<feature type="domain" description="PAS" evidence="9">
    <location>
        <begin position="28"/>
        <end position="91"/>
    </location>
</feature>
<dbReference type="InterPro" id="IPR013656">
    <property type="entry name" value="PAS_4"/>
</dbReference>
<evidence type="ECO:0000256" key="3">
    <source>
        <dbReference type="ARBA" id="ARBA00022553"/>
    </source>
</evidence>
<dbReference type="InterPro" id="IPR003594">
    <property type="entry name" value="HATPase_dom"/>
</dbReference>
<keyword evidence="4" id="KW-0808">Transferase</keyword>
<dbReference type="InterPro" id="IPR000014">
    <property type="entry name" value="PAS"/>
</dbReference>
<evidence type="ECO:0000313" key="11">
    <source>
        <dbReference type="Proteomes" id="UP000267003"/>
    </source>
</evidence>
<feature type="region of interest" description="Disordered" evidence="7">
    <location>
        <begin position="1"/>
        <end position="22"/>
    </location>
</feature>
<dbReference type="SMART" id="SM00091">
    <property type="entry name" value="PAS"/>
    <property type="match status" value="3"/>
</dbReference>
<dbReference type="PRINTS" id="PR00344">
    <property type="entry name" value="BCTRLSENSOR"/>
</dbReference>
<evidence type="ECO:0000256" key="1">
    <source>
        <dbReference type="ARBA" id="ARBA00000085"/>
    </source>
</evidence>
<keyword evidence="3" id="KW-0597">Phosphoprotein</keyword>
<dbReference type="PROSITE" id="PS50109">
    <property type="entry name" value="HIS_KIN"/>
    <property type="match status" value="1"/>
</dbReference>
<dbReference type="EMBL" id="RAWK01000138">
    <property type="protein sequence ID" value="RKH62151.1"/>
    <property type="molecule type" value="Genomic_DNA"/>
</dbReference>
<dbReference type="Gene3D" id="3.30.565.10">
    <property type="entry name" value="Histidine kinase-like ATPase, C-terminal domain"/>
    <property type="match status" value="1"/>
</dbReference>
<sequence length="804" mass="87313">MVLRQGQDGTARGRSMPEGRASPQALDALERISDAVFALDRSWRFTYLNTCCEWLLRRPREELLGRVVWEEFPEALGSVFEQEYQRALTEQVHVAFETFYAPLEAWLDVRAYPSSEGLTVCFRDVSARRRAAQALHESEQFLRSTLDSLSTHIAILDGQGTILAVNAAWRGFARENGCPEEDGPCGVGANYLGVTDSAQGEYSQEAPSVAAGIRDIVAGRAEQFLLEYPCHEPGGRSRWFLLRATRFAGPGPLRVVVAHEDITGRHEADEARHQLAREEAAREEAEGARERMNAVLDRITDGFAAFDRDGRFTYVNRPAEVHFGRKREALLGRRLEEVFHGTQGQAMAALLYQATATQIPVEEEQRSVVDNRWQRVVAYPSAEGLSVYFRDITEQRRVQLWSRFLSDMGAASTRSLDCGDIVRSVVTLAVPTLADGCAIATQAGCTGEEATLEVAAGAPCLGTAMRAACRPGAGGALGRLVAQAVRTGSGVLLREPSPDSPGVESAVAVPLTLQDRALGVLLLVSTRPALRYGTDSLPLLAELARRTALALENARLYRTARQAVAARDETLGIVSHDLRAPLNTISLLSRGAERSVAHQEGAAATEALRKIRLVVGNMDRLIDDLLEVARVESGRAALDVEPLDVPRLLSQVQALNELLVADKALRLEVVLEPDLPPVRADRARLVRVFQNLLGNAIHFTPPGGHILLKAERRGDQVCFHVEDSGPGIDAQSLPHVFDRFWQAIHTRKAGAGLGLAIVKGLVEAHGGRVWVESPPGHGAAFSFTLPTLPGAVASLAHGAGEASP</sequence>
<evidence type="ECO:0000256" key="6">
    <source>
        <dbReference type="SAM" id="Coils"/>
    </source>
</evidence>
<dbReference type="NCBIfam" id="TIGR00229">
    <property type="entry name" value="sensory_box"/>
    <property type="match status" value="1"/>
</dbReference>
<dbReference type="Gene3D" id="3.30.450.40">
    <property type="match status" value="1"/>
</dbReference>
<dbReference type="Pfam" id="PF02518">
    <property type="entry name" value="HATPase_c"/>
    <property type="match status" value="1"/>
</dbReference>
<dbReference type="OrthoDB" id="5429992at2"/>
<feature type="domain" description="Histidine kinase" evidence="8">
    <location>
        <begin position="573"/>
        <end position="789"/>
    </location>
</feature>
<dbReference type="PANTHER" id="PTHR43047:SF72">
    <property type="entry name" value="OSMOSENSING HISTIDINE PROTEIN KINASE SLN1"/>
    <property type="match status" value="1"/>
</dbReference>
<dbReference type="GO" id="GO:0000155">
    <property type="term" value="F:phosphorelay sensor kinase activity"/>
    <property type="evidence" value="ECO:0007669"/>
    <property type="project" value="InterPro"/>
</dbReference>
<dbReference type="AlphaFoldDB" id="A0A3A8Q3V4"/>
<keyword evidence="5" id="KW-0418">Kinase</keyword>
<dbReference type="CDD" id="cd00082">
    <property type="entry name" value="HisKA"/>
    <property type="match status" value="1"/>
</dbReference>
<dbReference type="SUPFAM" id="SSF55781">
    <property type="entry name" value="GAF domain-like"/>
    <property type="match status" value="1"/>
</dbReference>
<feature type="domain" description="PAS" evidence="9">
    <location>
        <begin position="288"/>
        <end position="358"/>
    </location>
</feature>
<keyword evidence="11" id="KW-1185">Reference proteome</keyword>
<evidence type="ECO:0000256" key="7">
    <source>
        <dbReference type="SAM" id="MobiDB-lite"/>
    </source>
</evidence>
<dbReference type="CDD" id="cd00075">
    <property type="entry name" value="HATPase"/>
    <property type="match status" value="1"/>
</dbReference>
<gene>
    <name evidence="10" type="ORF">D7W81_22710</name>
</gene>
<dbReference type="GO" id="GO:0005886">
    <property type="term" value="C:plasma membrane"/>
    <property type="evidence" value="ECO:0007669"/>
    <property type="project" value="TreeGrafter"/>
</dbReference>
<dbReference type="SMART" id="SM00388">
    <property type="entry name" value="HisKA"/>
    <property type="match status" value="1"/>
</dbReference>
<dbReference type="InterPro" id="IPR036097">
    <property type="entry name" value="HisK_dim/P_sf"/>
</dbReference>
<dbReference type="Gene3D" id="3.30.450.20">
    <property type="entry name" value="PAS domain"/>
    <property type="match status" value="3"/>
</dbReference>
<dbReference type="Pfam" id="PF00512">
    <property type="entry name" value="HisKA"/>
    <property type="match status" value="1"/>
</dbReference>
<dbReference type="InterPro" id="IPR004358">
    <property type="entry name" value="Sig_transdc_His_kin-like_C"/>
</dbReference>
<dbReference type="Pfam" id="PF13492">
    <property type="entry name" value="GAF_3"/>
    <property type="match status" value="1"/>
</dbReference>
<evidence type="ECO:0000259" key="9">
    <source>
        <dbReference type="PROSITE" id="PS50112"/>
    </source>
</evidence>
<name>A0A3A8Q3V4_9BACT</name>
<reference evidence="11" key="1">
    <citation type="submission" date="2018-09" db="EMBL/GenBank/DDBJ databases">
        <authorList>
            <person name="Livingstone P.G."/>
            <person name="Whitworth D.E."/>
        </authorList>
    </citation>
    <scope>NUCLEOTIDE SEQUENCE [LARGE SCALE GENOMIC DNA]</scope>
    <source>
        <strain evidence="11">AB050A</strain>
    </source>
</reference>
<evidence type="ECO:0000256" key="5">
    <source>
        <dbReference type="ARBA" id="ARBA00022777"/>
    </source>
</evidence>
<dbReference type="PANTHER" id="PTHR43047">
    <property type="entry name" value="TWO-COMPONENT HISTIDINE PROTEIN KINASE"/>
    <property type="match status" value="1"/>
</dbReference>
<organism evidence="10 11">
    <name type="scientific">Corallococcus aberystwythensis</name>
    <dbReference type="NCBI Taxonomy" id="2316722"/>
    <lineage>
        <taxon>Bacteria</taxon>
        <taxon>Pseudomonadati</taxon>
        <taxon>Myxococcota</taxon>
        <taxon>Myxococcia</taxon>
        <taxon>Myxococcales</taxon>
        <taxon>Cystobacterineae</taxon>
        <taxon>Myxococcaceae</taxon>
        <taxon>Corallococcus</taxon>
    </lineage>
</organism>
<dbReference type="GO" id="GO:0009927">
    <property type="term" value="F:histidine phosphotransfer kinase activity"/>
    <property type="evidence" value="ECO:0007669"/>
    <property type="project" value="TreeGrafter"/>
</dbReference>
<feature type="coiled-coil region" evidence="6">
    <location>
        <begin position="266"/>
        <end position="298"/>
    </location>
</feature>
<dbReference type="InterPro" id="IPR035965">
    <property type="entry name" value="PAS-like_dom_sf"/>
</dbReference>
<dbReference type="SUPFAM" id="SSF55874">
    <property type="entry name" value="ATPase domain of HSP90 chaperone/DNA topoisomerase II/histidine kinase"/>
    <property type="match status" value="1"/>
</dbReference>
<dbReference type="SUPFAM" id="SSF47384">
    <property type="entry name" value="Homodimeric domain of signal transducing histidine kinase"/>
    <property type="match status" value="1"/>
</dbReference>
<dbReference type="CDD" id="cd00130">
    <property type="entry name" value="PAS"/>
    <property type="match status" value="2"/>
</dbReference>
<dbReference type="Gene3D" id="1.10.287.130">
    <property type="match status" value="1"/>
</dbReference>
<protein>
    <recommendedName>
        <fullName evidence="2">histidine kinase</fullName>
        <ecNumber evidence="2">2.7.13.3</ecNumber>
    </recommendedName>
</protein>
<comment type="catalytic activity">
    <reaction evidence="1">
        <text>ATP + protein L-histidine = ADP + protein N-phospho-L-histidine.</text>
        <dbReference type="EC" id="2.7.13.3"/>
    </reaction>
</comment>
<evidence type="ECO:0000259" key="8">
    <source>
        <dbReference type="PROSITE" id="PS50109"/>
    </source>
</evidence>
<dbReference type="RefSeq" id="WP_120557492.1">
    <property type="nucleotide sequence ID" value="NZ_RAWK01000138.1"/>
</dbReference>
<dbReference type="SMART" id="SM00387">
    <property type="entry name" value="HATPase_c"/>
    <property type="match status" value="1"/>
</dbReference>
<evidence type="ECO:0000256" key="4">
    <source>
        <dbReference type="ARBA" id="ARBA00022679"/>
    </source>
</evidence>
<keyword evidence="6" id="KW-0175">Coiled coil</keyword>